<dbReference type="SUPFAM" id="SSF81383">
    <property type="entry name" value="F-box domain"/>
    <property type="match status" value="1"/>
</dbReference>
<accession>M8BT39</accession>
<dbReference type="PANTHER" id="PTHR35828">
    <property type="entry name" value="OS08G0203800 PROTEIN-RELATED"/>
    <property type="match status" value="1"/>
</dbReference>
<organism evidence="1">
    <name type="scientific">Aegilops tauschii</name>
    <name type="common">Tausch's goatgrass</name>
    <name type="synonym">Aegilops squarrosa</name>
    <dbReference type="NCBI Taxonomy" id="37682"/>
    <lineage>
        <taxon>Eukaryota</taxon>
        <taxon>Viridiplantae</taxon>
        <taxon>Streptophyta</taxon>
        <taxon>Embryophyta</taxon>
        <taxon>Tracheophyta</taxon>
        <taxon>Spermatophyta</taxon>
        <taxon>Magnoliopsida</taxon>
        <taxon>Liliopsida</taxon>
        <taxon>Poales</taxon>
        <taxon>Poaceae</taxon>
        <taxon>BOP clade</taxon>
        <taxon>Pooideae</taxon>
        <taxon>Triticodae</taxon>
        <taxon>Triticeae</taxon>
        <taxon>Triticinae</taxon>
        <taxon>Aegilops</taxon>
    </lineage>
</organism>
<dbReference type="InterPro" id="IPR036047">
    <property type="entry name" value="F-box-like_dom_sf"/>
</dbReference>
<dbReference type="Pfam" id="PF00646">
    <property type="entry name" value="F-box"/>
    <property type="match status" value="1"/>
</dbReference>
<dbReference type="ExpressionAtlas" id="M8BT39">
    <property type="expression patterns" value="baseline"/>
</dbReference>
<dbReference type="AlphaFoldDB" id="M8BT39"/>
<sequence>MEGTAAASLPDDVVREILERLDNVVDLFRCAMSCKQMGRIILEASFLRRLRWPDSTPSFLSGLFISQKFVYTEAPLFLTTFVPTKHSLFGPHRRSLKSFSPTRGRKRGLLHNMVPLVARHGLLLLQRMDMPNVNVHPASTVWLAVCNLFSGACDELPPLKCDWDFDQSSYAILTTADCSSNAEQQPSSPPGYSAFFKVLSFRLTSIDNHITFTVSHQASQVGADPVKYPLRRGVIIGSLSTLAPLYAVARHTGSSVIPPPATRACIPLTWIMRPAMPL</sequence>
<dbReference type="PROSITE" id="PS50181">
    <property type="entry name" value="FBOX"/>
    <property type="match status" value="1"/>
</dbReference>
<name>M8BT39_AEGTA</name>
<dbReference type="EnsemblPlants" id="EMT24963">
    <property type="protein sequence ID" value="EMT24963"/>
    <property type="gene ID" value="F775_16471"/>
</dbReference>
<dbReference type="InterPro" id="IPR001810">
    <property type="entry name" value="F-box_dom"/>
</dbReference>
<reference evidence="1" key="1">
    <citation type="submission" date="2015-06" db="UniProtKB">
        <authorList>
            <consortium name="EnsemblPlants"/>
        </authorList>
    </citation>
    <scope>IDENTIFICATION</scope>
</reference>
<proteinExistence type="predicted"/>
<evidence type="ECO:0000313" key="1">
    <source>
        <dbReference type="EnsemblPlants" id="EMT24963"/>
    </source>
</evidence>
<dbReference type="PANTHER" id="PTHR35828:SF48">
    <property type="entry name" value="F-BOX DOMAIN-CONTAINING PROTEIN"/>
    <property type="match status" value="1"/>
</dbReference>
<protein>
    <submittedName>
        <fullName evidence="1">Uncharacterized protein</fullName>
    </submittedName>
</protein>